<sequence length="94" mass="11190">MKPLTLLIEILIILGVTIKNIEAEKHNKRQKETNVTTQVSVNEVKQYLSHILERRRSRKVINKRENLLGKKKKQHKLKMKGIQNKDFLKRNKNH</sequence>
<protein>
    <submittedName>
        <fullName evidence="3">SEL1L2 adaptor subunit of SYVN1 ubiquitin ligase</fullName>
    </submittedName>
</protein>
<reference evidence="3" key="1">
    <citation type="submission" date="2025-08" db="UniProtKB">
        <authorList>
            <consortium name="Ensembl"/>
        </authorList>
    </citation>
    <scope>IDENTIFICATION</scope>
</reference>
<name>A0A8C5YMT3_MARMA</name>
<organism evidence="3 4">
    <name type="scientific">Marmota marmota marmota</name>
    <name type="common">Alpine marmot</name>
    <dbReference type="NCBI Taxonomy" id="9994"/>
    <lineage>
        <taxon>Eukaryota</taxon>
        <taxon>Metazoa</taxon>
        <taxon>Chordata</taxon>
        <taxon>Craniata</taxon>
        <taxon>Vertebrata</taxon>
        <taxon>Euteleostomi</taxon>
        <taxon>Mammalia</taxon>
        <taxon>Eutheria</taxon>
        <taxon>Euarchontoglires</taxon>
        <taxon>Glires</taxon>
        <taxon>Rodentia</taxon>
        <taxon>Sciuromorpha</taxon>
        <taxon>Sciuridae</taxon>
        <taxon>Xerinae</taxon>
        <taxon>Marmotini</taxon>
        <taxon>Marmota</taxon>
    </lineage>
</organism>
<proteinExistence type="predicted"/>
<feature type="region of interest" description="Disordered" evidence="1">
    <location>
        <begin position="69"/>
        <end position="94"/>
    </location>
</feature>
<evidence type="ECO:0000256" key="1">
    <source>
        <dbReference type="SAM" id="MobiDB-lite"/>
    </source>
</evidence>
<dbReference type="AlphaFoldDB" id="A0A8C5YMT3"/>
<dbReference type="Ensembl" id="ENSMMMT00000002294.1">
    <property type="protein sequence ID" value="ENSMMMP00000002048.1"/>
    <property type="gene ID" value="ENSMMMG00000001842.1"/>
</dbReference>
<feature type="compositionally biased region" description="Basic residues" evidence="1">
    <location>
        <begin position="69"/>
        <end position="79"/>
    </location>
</feature>
<evidence type="ECO:0000313" key="4">
    <source>
        <dbReference type="Proteomes" id="UP000694407"/>
    </source>
</evidence>
<evidence type="ECO:0000313" key="3">
    <source>
        <dbReference type="Ensembl" id="ENSMMMP00000002048.1"/>
    </source>
</evidence>
<accession>A0A8C5YMT3</accession>
<dbReference type="GeneTree" id="ENSGT00940000161298"/>
<keyword evidence="2" id="KW-0732">Signal</keyword>
<gene>
    <name evidence="3" type="primary">SEL1L2</name>
</gene>
<reference evidence="3" key="2">
    <citation type="submission" date="2025-09" db="UniProtKB">
        <authorList>
            <consortium name="Ensembl"/>
        </authorList>
    </citation>
    <scope>IDENTIFICATION</scope>
</reference>
<evidence type="ECO:0000256" key="2">
    <source>
        <dbReference type="SAM" id="SignalP"/>
    </source>
</evidence>
<dbReference type="Proteomes" id="UP000694407">
    <property type="component" value="Unplaced"/>
</dbReference>
<feature type="chain" id="PRO_5034388018" evidence="2">
    <location>
        <begin position="24"/>
        <end position="94"/>
    </location>
</feature>
<keyword evidence="4" id="KW-1185">Reference proteome</keyword>
<feature type="signal peptide" evidence="2">
    <location>
        <begin position="1"/>
        <end position="23"/>
    </location>
</feature>